<proteinExistence type="predicted"/>
<dbReference type="EMBL" id="JAQIZT010000015">
    <property type="protein sequence ID" value="KAJ6969473.1"/>
    <property type="molecule type" value="Genomic_DNA"/>
</dbReference>
<accession>A0AAD6PXE7</accession>
<comment type="caution">
    <text evidence="1">The sequence shown here is derived from an EMBL/GenBank/DDBJ whole genome shotgun (WGS) entry which is preliminary data.</text>
</comment>
<sequence length="62" mass="7215">MRWPYFWDVMSSADVISKIKDKTVKEPGVCLPVSWLTEASDEAAEIKLLSMLDMYKWVYNAQ</sequence>
<reference evidence="1" key="1">
    <citation type="journal article" date="2023" name="Mol. Ecol. Resour.">
        <title>Chromosome-level genome assembly of a triploid poplar Populus alba 'Berolinensis'.</title>
        <authorList>
            <person name="Chen S."/>
            <person name="Yu Y."/>
            <person name="Wang X."/>
            <person name="Wang S."/>
            <person name="Zhang T."/>
            <person name="Zhou Y."/>
            <person name="He R."/>
            <person name="Meng N."/>
            <person name="Wang Y."/>
            <person name="Liu W."/>
            <person name="Liu Z."/>
            <person name="Liu J."/>
            <person name="Guo Q."/>
            <person name="Huang H."/>
            <person name="Sederoff R.R."/>
            <person name="Wang G."/>
            <person name="Qu G."/>
            <person name="Chen S."/>
        </authorList>
    </citation>
    <scope>NUCLEOTIDE SEQUENCE</scope>
    <source>
        <strain evidence="1">SC-2020</strain>
    </source>
</reference>
<dbReference type="Proteomes" id="UP001164929">
    <property type="component" value="Chromosome 15"/>
</dbReference>
<organism evidence="1 2">
    <name type="scientific">Populus alba x Populus x berolinensis</name>
    <dbReference type="NCBI Taxonomy" id="444605"/>
    <lineage>
        <taxon>Eukaryota</taxon>
        <taxon>Viridiplantae</taxon>
        <taxon>Streptophyta</taxon>
        <taxon>Embryophyta</taxon>
        <taxon>Tracheophyta</taxon>
        <taxon>Spermatophyta</taxon>
        <taxon>Magnoliopsida</taxon>
        <taxon>eudicotyledons</taxon>
        <taxon>Gunneridae</taxon>
        <taxon>Pentapetalae</taxon>
        <taxon>rosids</taxon>
        <taxon>fabids</taxon>
        <taxon>Malpighiales</taxon>
        <taxon>Salicaceae</taxon>
        <taxon>Saliceae</taxon>
        <taxon>Populus</taxon>
    </lineage>
</organism>
<dbReference type="AlphaFoldDB" id="A0AAD6PXE7"/>
<protein>
    <submittedName>
        <fullName evidence="1">Uncharacterized protein</fullName>
    </submittedName>
</protein>
<keyword evidence="2" id="KW-1185">Reference proteome</keyword>
<evidence type="ECO:0000313" key="2">
    <source>
        <dbReference type="Proteomes" id="UP001164929"/>
    </source>
</evidence>
<name>A0AAD6PXE7_9ROSI</name>
<evidence type="ECO:0000313" key="1">
    <source>
        <dbReference type="EMBL" id="KAJ6969473.1"/>
    </source>
</evidence>
<gene>
    <name evidence="1" type="ORF">NC653_034105</name>
</gene>